<dbReference type="Proteomes" id="UP001605036">
    <property type="component" value="Unassembled WGS sequence"/>
</dbReference>
<evidence type="ECO:0000313" key="2">
    <source>
        <dbReference type="Proteomes" id="UP001605036"/>
    </source>
</evidence>
<organism evidence="1 2">
    <name type="scientific">Riccia fluitans</name>
    <dbReference type="NCBI Taxonomy" id="41844"/>
    <lineage>
        <taxon>Eukaryota</taxon>
        <taxon>Viridiplantae</taxon>
        <taxon>Streptophyta</taxon>
        <taxon>Embryophyta</taxon>
        <taxon>Marchantiophyta</taxon>
        <taxon>Marchantiopsida</taxon>
        <taxon>Marchantiidae</taxon>
        <taxon>Marchantiales</taxon>
        <taxon>Ricciaceae</taxon>
        <taxon>Riccia</taxon>
    </lineage>
</organism>
<keyword evidence="2" id="KW-1185">Reference proteome</keyword>
<sequence>MGERAMLHRLWDKWSTLYVSPAGGKALCGAAIVNLASDRPIRFPGLVLEQEGMELKSADVRPIIAGVRDYNLHNECIVLNSHKYYVTATYENLYYARRGDAPAMPWGGAIIGRTPTYLVIAIYQGTYGAAAKALAATEVLMEQITPRIVAPVSANEVVMDSVFCPLHENRRSHLPR</sequence>
<dbReference type="PANTHER" id="PTHR36780">
    <property type="entry name" value="OS05G0241400 PROTEIN"/>
    <property type="match status" value="1"/>
</dbReference>
<dbReference type="Pfam" id="PF00235">
    <property type="entry name" value="Profilin"/>
    <property type="match status" value="1"/>
</dbReference>
<evidence type="ECO:0008006" key="3">
    <source>
        <dbReference type="Google" id="ProtNLM"/>
    </source>
</evidence>
<evidence type="ECO:0000313" key="1">
    <source>
        <dbReference type="EMBL" id="KAL2645499.1"/>
    </source>
</evidence>
<accession>A0ABD1ZEX2</accession>
<dbReference type="InterPro" id="IPR048278">
    <property type="entry name" value="PFN"/>
</dbReference>
<dbReference type="PANTHER" id="PTHR36780:SF1">
    <property type="entry name" value="PROFILIN"/>
    <property type="match status" value="1"/>
</dbReference>
<proteinExistence type="predicted"/>
<dbReference type="SUPFAM" id="SSF55770">
    <property type="entry name" value="Profilin (actin-binding protein)"/>
    <property type="match status" value="1"/>
</dbReference>
<gene>
    <name evidence="1" type="ORF">R1flu_013086</name>
</gene>
<dbReference type="Gene3D" id="3.30.450.30">
    <property type="entry name" value="Dynein light chain 2a, cytoplasmic"/>
    <property type="match status" value="1"/>
</dbReference>
<name>A0ABD1ZEX2_9MARC</name>
<reference evidence="1 2" key="1">
    <citation type="submission" date="2024-09" db="EMBL/GenBank/DDBJ databases">
        <title>Chromosome-scale assembly of Riccia fluitans.</title>
        <authorList>
            <person name="Paukszto L."/>
            <person name="Sawicki J."/>
            <person name="Karawczyk K."/>
            <person name="Piernik-Szablinska J."/>
            <person name="Szczecinska M."/>
            <person name="Mazdziarz M."/>
        </authorList>
    </citation>
    <scope>NUCLEOTIDE SEQUENCE [LARGE SCALE GENOMIC DNA]</scope>
    <source>
        <strain evidence="1">Rf_01</strain>
        <tissue evidence="1">Aerial parts of the thallus</tissue>
    </source>
</reference>
<comment type="caution">
    <text evidence="1">The sequence shown here is derived from an EMBL/GenBank/DDBJ whole genome shotgun (WGS) entry which is preliminary data.</text>
</comment>
<protein>
    <recommendedName>
        <fullName evidence="3">Profilin</fullName>
    </recommendedName>
</protein>
<dbReference type="EMBL" id="JBHFFA010000002">
    <property type="protein sequence ID" value="KAL2645499.1"/>
    <property type="molecule type" value="Genomic_DNA"/>
</dbReference>
<dbReference type="InterPro" id="IPR036140">
    <property type="entry name" value="PFN_sf"/>
</dbReference>
<dbReference type="AlphaFoldDB" id="A0ABD1ZEX2"/>